<feature type="domain" description="Aminotransferase class I/classII large" evidence="10">
    <location>
        <begin position="29"/>
        <end position="327"/>
    </location>
</feature>
<dbReference type="Proteomes" id="UP000177141">
    <property type="component" value="Unassembled WGS sequence"/>
</dbReference>
<keyword evidence="4" id="KW-0028">Amino-acid biosynthesis</keyword>
<dbReference type="InterPro" id="IPR015422">
    <property type="entry name" value="PyrdxlP-dep_Trfase_small"/>
</dbReference>
<sequence>MDITSLVSQSVKNLKPISWGDTSYEESYLVLKWGENPYDPPPDVQNAIAKCSKVNVYPSQMGKLKEKIANYCQVDVGQVCMTNGADKAFRLLAEICMDESNEVITFTPSYPVFDTAIQATGGKLKRLALDKNFLIPSVSKIKKAVTLQTKLIYVCNPNNPTGNFIATSDQLEELLALDVLVVVDEAYFEFSQKTALSLLAKYDNLIIIRSLSKTFGLAGLRVAYMLGSPKIIKYFQTFEESVEVFSIATPSLSGAIAAFDALAEIKKNIKLINKTKDTLTAGLAKLGIKVYPSDTSFILFNLKSQTITAAEFLTKMAKRKIILKDVSIYEGLSPYDCYIGIPKENDIKRVISTVKSVVRNY</sequence>
<dbReference type="EC" id="2.6.1.-" evidence="9"/>
<dbReference type="Pfam" id="PF00155">
    <property type="entry name" value="Aminotran_1_2"/>
    <property type="match status" value="1"/>
</dbReference>
<dbReference type="InterPro" id="IPR004839">
    <property type="entry name" value="Aminotransferase_I/II_large"/>
</dbReference>
<evidence type="ECO:0000313" key="12">
    <source>
        <dbReference type="Proteomes" id="UP000177141"/>
    </source>
</evidence>
<evidence type="ECO:0000256" key="1">
    <source>
        <dbReference type="ARBA" id="ARBA00005011"/>
    </source>
</evidence>
<dbReference type="GO" id="GO:0000105">
    <property type="term" value="P:L-histidine biosynthetic process"/>
    <property type="evidence" value="ECO:0007669"/>
    <property type="project" value="UniProtKB-KW"/>
</dbReference>
<protein>
    <recommendedName>
        <fullName evidence="9">Aminotransferase</fullName>
        <ecNumber evidence="9">2.6.1.-</ecNumber>
    </recommendedName>
</protein>
<comment type="cofactor">
    <cofactor evidence="9">
        <name>pyridoxal 5'-phosphate</name>
        <dbReference type="ChEBI" id="CHEBI:597326"/>
    </cofactor>
</comment>
<comment type="similarity">
    <text evidence="9">Belongs to the class-I pyridoxal-phosphate-dependent aminotransferase family.</text>
</comment>
<keyword evidence="7" id="KW-0368">Histidine biosynthesis</keyword>
<name>A0A1F7IXU6_9BACT</name>
<comment type="pathway">
    <text evidence="1">Amino-acid biosynthesis; L-histidine biosynthesis; L-histidine from 5-phospho-alpha-D-ribose 1-diphosphate: step 7/9.</text>
</comment>
<dbReference type="CDD" id="cd00609">
    <property type="entry name" value="AAT_like"/>
    <property type="match status" value="1"/>
</dbReference>
<dbReference type="GO" id="GO:0030170">
    <property type="term" value="F:pyridoxal phosphate binding"/>
    <property type="evidence" value="ECO:0007669"/>
    <property type="project" value="InterPro"/>
</dbReference>
<evidence type="ECO:0000256" key="9">
    <source>
        <dbReference type="RuleBase" id="RU000481"/>
    </source>
</evidence>
<evidence type="ECO:0000256" key="3">
    <source>
        <dbReference type="ARBA" id="ARBA00022576"/>
    </source>
</evidence>
<dbReference type="PANTHER" id="PTHR43643">
    <property type="entry name" value="HISTIDINOL-PHOSPHATE AMINOTRANSFERASE 2"/>
    <property type="match status" value="1"/>
</dbReference>
<evidence type="ECO:0000256" key="6">
    <source>
        <dbReference type="ARBA" id="ARBA00022898"/>
    </source>
</evidence>
<dbReference type="GO" id="GO:0004400">
    <property type="term" value="F:histidinol-phosphate transaminase activity"/>
    <property type="evidence" value="ECO:0007669"/>
    <property type="project" value="UniProtKB-EC"/>
</dbReference>
<dbReference type="SUPFAM" id="SSF53383">
    <property type="entry name" value="PLP-dependent transferases"/>
    <property type="match status" value="1"/>
</dbReference>
<keyword evidence="5 9" id="KW-0808">Transferase</keyword>
<evidence type="ECO:0000256" key="8">
    <source>
        <dbReference type="ARBA" id="ARBA00047481"/>
    </source>
</evidence>
<evidence type="ECO:0000256" key="2">
    <source>
        <dbReference type="ARBA" id="ARBA00007970"/>
    </source>
</evidence>
<gene>
    <name evidence="11" type="ORF">A3A93_03010</name>
</gene>
<dbReference type="PANTHER" id="PTHR43643:SF6">
    <property type="entry name" value="HISTIDINOL-PHOSPHATE AMINOTRANSFERASE"/>
    <property type="match status" value="1"/>
</dbReference>
<comment type="similarity">
    <text evidence="2">Belongs to the class-II pyridoxal-phosphate-dependent aminotransferase family. Histidinol-phosphate aminotransferase subfamily.</text>
</comment>
<evidence type="ECO:0000256" key="4">
    <source>
        <dbReference type="ARBA" id="ARBA00022605"/>
    </source>
</evidence>
<keyword evidence="3 9" id="KW-0032">Aminotransferase</keyword>
<comment type="caution">
    <text evidence="11">The sequence shown here is derived from an EMBL/GenBank/DDBJ whole genome shotgun (WGS) entry which is preliminary data.</text>
</comment>
<evidence type="ECO:0000259" key="10">
    <source>
        <dbReference type="Pfam" id="PF00155"/>
    </source>
</evidence>
<proteinExistence type="inferred from homology"/>
<dbReference type="InterPro" id="IPR015424">
    <property type="entry name" value="PyrdxlP-dep_Trfase"/>
</dbReference>
<accession>A0A1F7IXU6</accession>
<dbReference type="PROSITE" id="PS00105">
    <property type="entry name" value="AA_TRANSFER_CLASS_1"/>
    <property type="match status" value="1"/>
</dbReference>
<dbReference type="InterPro" id="IPR015421">
    <property type="entry name" value="PyrdxlP-dep_Trfase_major"/>
</dbReference>
<evidence type="ECO:0000256" key="7">
    <source>
        <dbReference type="ARBA" id="ARBA00023102"/>
    </source>
</evidence>
<dbReference type="STRING" id="1802061.A3A93_03010"/>
<dbReference type="EMBL" id="MGAL01000021">
    <property type="protein sequence ID" value="OGK48174.1"/>
    <property type="molecule type" value="Genomic_DNA"/>
</dbReference>
<evidence type="ECO:0000256" key="5">
    <source>
        <dbReference type="ARBA" id="ARBA00022679"/>
    </source>
</evidence>
<comment type="catalytic activity">
    <reaction evidence="8">
        <text>L-histidinol phosphate + 2-oxoglutarate = 3-(imidazol-4-yl)-2-oxopropyl phosphate + L-glutamate</text>
        <dbReference type="Rhea" id="RHEA:23744"/>
        <dbReference type="ChEBI" id="CHEBI:16810"/>
        <dbReference type="ChEBI" id="CHEBI:29985"/>
        <dbReference type="ChEBI" id="CHEBI:57766"/>
        <dbReference type="ChEBI" id="CHEBI:57980"/>
        <dbReference type="EC" id="2.6.1.9"/>
    </reaction>
</comment>
<dbReference type="InterPro" id="IPR004838">
    <property type="entry name" value="NHTrfase_class1_PyrdxlP-BS"/>
</dbReference>
<evidence type="ECO:0000313" key="11">
    <source>
        <dbReference type="EMBL" id="OGK48174.1"/>
    </source>
</evidence>
<reference evidence="11 12" key="1">
    <citation type="journal article" date="2016" name="Nat. Commun.">
        <title>Thousands of microbial genomes shed light on interconnected biogeochemical processes in an aquifer system.</title>
        <authorList>
            <person name="Anantharaman K."/>
            <person name="Brown C.T."/>
            <person name="Hug L.A."/>
            <person name="Sharon I."/>
            <person name="Castelle C.J."/>
            <person name="Probst A.J."/>
            <person name="Thomas B.C."/>
            <person name="Singh A."/>
            <person name="Wilkins M.J."/>
            <person name="Karaoz U."/>
            <person name="Brodie E.L."/>
            <person name="Williams K.H."/>
            <person name="Hubbard S.S."/>
            <person name="Banfield J.F."/>
        </authorList>
    </citation>
    <scope>NUCLEOTIDE SEQUENCE [LARGE SCALE GENOMIC DNA]</scope>
</reference>
<organism evidence="11 12">
    <name type="scientific">Candidatus Roizmanbacteria bacterium RIFCSPLOWO2_01_FULL_38_12</name>
    <dbReference type="NCBI Taxonomy" id="1802061"/>
    <lineage>
        <taxon>Bacteria</taxon>
        <taxon>Candidatus Roizmaniibacteriota</taxon>
    </lineage>
</organism>
<dbReference type="InterPro" id="IPR050106">
    <property type="entry name" value="HistidinolP_aminotransfase"/>
</dbReference>
<keyword evidence="6" id="KW-0663">Pyridoxal phosphate</keyword>
<dbReference type="Gene3D" id="3.40.640.10">
    <property type="entry name" value="Type I PLP-dependent aspartate aminotransferase-like (Major domain)"/>
    <property type="match status" value="1"/>
</dbReference>
<dbReference type="Gene3D" id="3.90.1150.10">
    <property type="entry name" value="Aspartate Aminotransferase, domain 1"/>
    <property type="match status" value="1"/>
</dbReference>
<dbReference type="AlphaFoldDB" id="A0A1F7IXU6"/>